<gene>
    <name evidence="9" type="ORF">GCM10022278_19700</name>
</gene>
<proteinExistence type="inferred from homology"/>
<feature type="transmembrane region" description="Helical" evidence="7">
    <location>
        <begin position="86"/>
        <end position="104"/>
    </location>
</feature>
<dbReference type="InterPro" id="IPR036291">
    <property type="entry name" value="NAD(P)-bd_dom_sf"/>
</dbReference>
<sequence>MELAKQYTGGLIKPYSSGFALLSRSLDSAIIFAAALFSGYLLEGHVSSEFIIVGLIGGLFHQILAEFTDIYRSWRSESLWAEARRILACWTLGFSIIFTAGHMFDETASILTWPSSARWFCLTLFLMLGWRAVVRTGLRQLRTRGFNTRTVAVVGSGSLASQVASNIQSATWFGYRNLGFFDDRADGRTAEDGEWPTNTAFHQHAKDLSGSFEDVVAMAEQRLVDTIFIALPMRAEERIKTLLQRLENSTATVYVVPDLFVFQLLHAKSINLNGIPAVGLIGEPHGGVDGVVKRIEDIVLGSLMLAVAAIPMLLIALLVKLTSRGPVIFKQTRYGLDGELIKVRKFRTMKVCEDGDIVQQASRHDERVTALGRILRRTSLDELPQLFNVLGGSMSIVGPRPHAVAHNESYRALIPRYMLRHKIKPGITGWAQVNGWRGETDTLDKMQKRIEYDLQYLNHWTIWWDVQIILKTLVHGFIAKNAY</sequence>
<feature type="domain" description="Bacterial sugar transferase" evidence="8">
    <location>
        <begin position="293"/>
        <end position="475"/>
    </location>
</feature>
<keyword evidence="5 7" id="KW-1133">Transmembrane helix</keyword>
<dbReference type="PANTHER" id="PTHR30576">
    <property type="entry name" value="COLANIC BIOSYNTHESIS UDP-GLUCOSE LIPID CARRIER TRANSFERASE"/>
    <property type="match status" value="1"/>
</dbReference>
<evidence type="ECO:0000256" key="2">
    <source>
        <dbReference type="ARBA" id="ARBA00006464"/>
    </source>
</evidence>
<dbReference type="InterPro" id="IPR017473">
    <property type="entry name" value="Undecaprenyl-P_gluc_Ptfrase"/>
</dbReference>
<dbReference type="PANTHER" id="PTHR30576:SF21">
    <property type="entry name" value="UDP-GLUCOSE:UNDECAPRENYL-PHOSPHATE GLUCOSE-1-PHOSPHATE TRANSFERASE"/>
    <property type="match status" value="1"/>
</dbReference>
<evidence type="ECO:0000256" key="1">
    <source>
        <dbReference type="ARBA" id="ARBA00004141"/>
    </source>
</evidence>
<keyword evidence="10" id="KW-1185">Reference proteome</keyword>
<evidence type="ECO:0000256" key="3">
    <source>
        <dbReference type="ARBA" id="ARBA00022679"/>
    </source>
</evidence>
<dbReference type="Proteomes" id="UP001501337">
    <property type="component" value="Unassembled WGS sequence"/>
</dbReference>
<dbReference type="RefSeq" id="WP_344805800.1">
    <property type="nucleotide sequence ID" value="NZ_BAABBO010000009.1"/>
</dbReference>
<evidence type="ECO:0000313" key="10">
    <source>
        <dbReference type="Proteomes" id="UP001501337"/>
    </source>
</evidence>
<dbReference type="Gene3D" id="3.40.50.720">
    <property type="entry name" value="NAD(P)-binding Rossmann-like Domain"/>
    <property type="match status" value="1"/>
</dbReference>
<evidence type="ECO:0000256" key="6">
    <source>
        <dbReference type="ARBA" id="ARBA00023136"/>
    </source>
</evidence>
<dbReference type="Pfam" id="PF13727">
    <property type="entry name" value="CoA_binding_3"/>
    <property type="match status" value="1"/>
</dbReference>
<feature type="transmembrane region" description="Helical" evidence="7">
    <location>
        <begin position="298"/>
        <end position="319"/>
    </location>
</feature>
<dbReference type="Pfam" id="PF02397">
    <property type="entry name" value="Bac_transf"/>
    <property type="match status" value="1"/>
</dbReference>
<evidence type="ECO:0000313" key="9">
    <source>
        <dbReference type="EMBL" id="GAA3961720.1"/>
    </source>
</evidence>
<dbReference type="NCBIfam" id="TIGR03023">
    <property type="entry name" value="WcaJ_sugtrans"/>
    <property type="match status" value="1"/>
</dbReference>
<dbReference type="EMBL" id="BAABBO010000009">
    <property type="protein sequence ID" value="GAA3961720.1"/>
    <property type="molecule type" value="Genomic_DNA"/>
</dbReference>
<dbReference type="NCBIfam" id="TIGR03025">
    <property type="entry name" value="EPS_sugtrans"/>
    <property type="match status" value="1"/>
</dbReference>
<feature type="transmembrane region" description="Helical" evidence="7">
    <location>
        <begin position="48"/>
        <end position="65"/>
    </location>
</feature>
<evidence type="ECO:0000256" key="4">
    <source>
        <dbReference type="ARBA" id="ARBA00022692"/>
    </source>
</evidence>
<protein>
    <submittedName>
        <fullName evidence="9">Undecaprenyl-phosphate glucose phosphotransferase</fullName>
    </submittedName>
</protein>
<keyword evidence="3" id="KW-0808">Transferase</keyword>
<accession>A0ABP7P951</accession>
<comment type="similarity">
    <text evidence="2">Belongs to the bacterial sugar transferase family.</text>
</comment>
<dbReference type="InterPro" id="IPR017475">
    <property type="entry name" value="EPS_sugar_tfrase"/>
</dbReference>
<feature type="transmembrane region" description="Helical" evidence="7">
    <location>
        <begin position="21"/>
        <end position="42"/>
    </location>
</feature>
<evidence type="ECO:0000259" key="8">
    <source>
        <dbReference type="Pfam" id="PF02397"/>
    </source>
</evidence>
<dbReference type="SUPFAM" id="SSF51735">
    <property type="entry name" value="NAD(P)-binding Rossmann-fold domains"/>
    <property type="match status" value="1"/>
</dbReference>
<comment type="subcellular location">
    <subcellularLocation>
        <location evidence="1">Membrane</location>
        <topology evidence="1">Multi-pass membrane protein</topology>
    </subcellularLocation>
</comment>
<dbReference type="InterPro" id="IPR003362">
    <property type="entry name" value="Bact_transf"/>
</dbReference>
<evidence type="ECO:0000256" key="7">
    <source>
        <dbReference type="SAM" id="Phobius"/>
    </source>
</evidence>
<evidence type="ECO:0000256" key="5">
    <source>
        <dbReference type="ARBA" id="ARBA00022989"/>
    </source>
</evidence>
<keyword evidence="4 7" id="KW-0812">Transmembrane</keyword>
<comment type="caution">
    <text evidence="9">The sequence shown here is derived from an EMBL/GenBank/DDBJ whole genome shotgun (WGS) entry which is preliminary data.</text>
</comment>
<organism evidence="9 10">
    <name type="scientific">Allohahella marinimesophila</name>
    <dbReference type="NCBI Taxonomy" id="1054972"/>
    <lineage>
        <taxon>Bacteria</taxon>
        <taxon>Pseudomonadati</taxon>
        <taxon>Pseudomonadota</taxon>
        <taxon>Gammaproteobacteria</taxon>
        <taxon>Oceanospirillales</taxon>
        <taxon>Hahellaceae</taxon>
        <taxon>Allohahella</taxon>
    </lineage>
</organism>
<reference evidence="10" key="1">
    <citation type="journal article" date="2019" name="Int. J. Syst. Evol. Microbiol.">
        <title>The Global Catalogue of Microorganisms (GCM) 10K type strain sequencing project: providing services to taxonomists for standard genome sequencing and annotation.</title>
        <authorList>
            <consortium name="The Broad Institute Genomics Platform"/>
            <consortium name="The Broad Institute Genome Sequencing Center for Infectious Disease"/>
            <person name="Wu L."/>
            <person name="Ma J."/>
        </authorList>
    </citation>
    <scope>NUCLEOTIDE SEQUENCE [LARGE SCALE GENOMIC DNA]</scope>
    <source>
        <strain evidence="10">JCM 17555</strain>
    </source>
</reference>
<keyword evidence="6 7" id="KW-0472">Membrane</keyword>
<feature type="transmembrane region" description="Helical" evidence="7">
    <location>
        <begin position="116"/>
        <end position="134"/>
    </location>
</feature>
<name>A0ABP7P951_9GAMM</name>